<keyword evidence="2" id="KW-0238">DNA-binding</keyword>
<dbReference type="EMBL" id="GEVM01004204">
    <property type="protein sequence ID" value="JAV01735.1"/>
    <property type="molecule type" value="Transcribed_RNA"/>
</dbReference>
<dbReference type="GO" id="GO:0005634">
    <property type="term" value="C:nucleus"/>
    <property type="evidence" value="ECO:0007669"/>
    <property type="project" value="UniProtKB-SubCell"/>
</dbReference>
<evidence type="ECO:0000256" key="2">
    <source>
        <dbReference type="ARBA" id="ARBA00023125"/>
    </source>
</evidence>
<feature type="domain" description="Plant bHLH transcription factor ACT-like" evidence="4">
    <location>
        <begin position="73"/>
        <end position="145"/>
    </location>
</feature>
<comment type="subcellular location">
    <subcellularLocation>
        <location evidence="1">Nucleus</location>
    </subcellularLocation>
</comment>
<protein>
    <recommendedName>
        <fullName evidence="4">Plant bHLH transcription factor ACT-like domain-containing protein</fullName>
    </recommendedName>
</protein>
<proteinExistence type="predicted"/>
<organism evidence="5">
    <name type="scientific">Noccaea caerulescens</name>
    <name type="common">Alpine penny-cress</name>
    <name type="synonym">Thlaspi caerulescens</name>
    <dbReference type="NCBI Taxonomy" id="107243"/>
    <lineage>
        <taxon>Eukaryota</taxon>
        <taxon>Viridiplantae</taxon>
        <taxon>Streptophyta</taxon>
        <taxon>Embryophyta</taxon>
        <taxon>Tracheophyta</taxon>
        <taxon>Spermatophyta</taxon>
        <taxon>Magnoliopsida</taxon>
        <taxon>eudicotyledons</taxon>
        <taxon>Gunneridae</taxon>
        <taxon>Pentapetalae</taxon>
        <taxon>rosids</taxon>
        <taxon>malvids</taxon>
        <taxon>Brassicales</taxon>
        <taxon>Brassicaceae</taxon>
        <taxon>Coluteocarpeae</taxon>
        <taxon>Noccaea</taxon>
    </lineage>
</organism>
<sequence>MAASTDQKKRASQGKPHFLKNLTHFKLSKHEQSMVIREAFLHIAMLKFKIEALRRKYEDFKIIRREPLHQFQEVKVEKIGQNFQVKIKSLKADNKLVNILETFEEMGLSVAQARASCRVSFDMEAIVVPQSKDKLWSVDDMIQTLVKSLVKPNGTL</sequence>
<dbReference type="Pfam" id="PF22754">
    <property type="entry name" value="bHLH-TF_ACT-like_plant"/>
    <property type="match status" value="1"/>
</dbReference>
<accession>A0A1J3KAS4</accession>
<gene>
    <name evidence="5" type="ORF">MP_TR23115_c0_g1_i1_g.67186</name>
</gene>
<dbReference type="InterPro" id="IPR054502">
    <property type="entry name" value="bHLH-TF_ACT-like_plant"/>
</dbReference>
<evidence type="ECO:0000313" key="5">
    <source>
        <dbReference type="EMBL" id="JAV01735.1"/>
    </source>
</evidence>
<evidence type="ECO:0000259" key="4">
    <source>
        <dbReference type="Pfam" id="PF22754"/>
    </source>
</evidence>
<dbReference type="AlphaFoldDB" id="A0A1J3KAS4"/>
<reference evidence="5" key="1">
    <citation type="submission" date="2016-07" db="EMBL/GenBank/DDBJ databases">
        <title>De novo transcriptome assembly of four accessions of the metal hyperaccumulator plant Noccaea caerulescens.</title>
        <authorList>
            <person name="Blande D."/>
            <person name="Halimaa P."/>
            <person name="Tervahauta A.I."/>
            <person name="Aarts M.G."/>
            <person name="Karenlampi S.O."/>
        </authorList>
    </citation>
    <scope>NUCLEOTIDE SEQUENCE</scope>
</reference>
<evidence type="ECO:0000256" key="3">
    <source>
        <dbReference type="ARBA" id="ARBA00023242"/>
    </source>
</evidence>
<keyword evidence="3" id="KW-0539">Nucleus</keyword>
<dbReference type="GO" id="GO:0080090">
    <property type="term" value="P:regulation of primary metabolic process"/>
    <property type="evidence" value="ECO:0007669"/>
    <property type="project" value="UniProtKB-ARBA"/>
</dbReference>
<evidence type="ECO:0000256" key="1">
    <source>
        <dbReference type="ARBA" id="ARBA00004123"/>
    </source>
</evidence>
<name>A0A1J3KAS4_NOCCA</name>